<accession>A0AAN7YJA1</accession>
<dbReference type="Gene3D" id="2.60.40.200">
    <property type="entry name" value="Superoxide dismutase, copper/zinc binding domain"/>
    <property type="match status" value="1"/>
</dbReference>
<dbReference type="EC" id="1.15.1.1" evidence="4"/>
<keyword evidence="4" id="KW-0560">Oxidoreductase</keyword>
<feature type="compositionally biased region" description="Low complexity" evidence="1">
    <location>
        <begin position="229"/>
        <end position="238"/>
    </location>
</feature>
<feature type="compositionally biased region" description="Polar residues" evidence="1">
    <location>
        <begin position="216"/>
        <end position="225"/>
    </location>
</feature>
<dbReference type="EMBL" id="JAVRRJ010000001">
    <property type="protein sequence ID" value="KAK5090123.1"/>
    <property type="molecule type" value="Genomic_DNA"/>
</dbReference>
<evidence type="ECO:0000313" key="4">
    <source>
        <dbReference type="EMBL" id="KAK5090123.1"/>
    </source>
</evidence>
<evidence type="ECO:0000313" key="5">
    <source>
        <dbReference type="Proteomes" id="UP001309876"/>
    </source>
</evidence>
<dbReference type="PANTHER" id="PTHR10003">
    <property type="entry name" value="SUPEROXIDE DISMUTASE CU-ZN -RELATED"/>
    <property type="match status" value="1"/>
</dbReference>
<keyword evidence="2" id="KW-0732">Signal</keyword>
<dbReference type="SUPFAM" id="SSF49329">
    <property type="entry name" value="Cu,Zn superoxide dismutase-like"/>
    <property type="match status" value="1"/>
</dbReference>
<dbReference type="AlphaFoldDB" id="A0AAN7YJA1"/>
<reference evidence="4 5" key="1">
    <citation type="submission" date="2023-08" db="EMBL/GenBank/DDBJ databases">
        <title>Black Yeasts Isolated from many extreme environments.</title>
        <authorList>
            <person name="Coleine C."/>
            <person name="Stajich J.E."/>
            <person name="Selbmann L."/>
        </authorList>
    </citation>
    <scope>NUCLEOTIDE SEQUENCE [LARGE SCALE GENOMIC DNA]</scope>
    <source>
        <strain evidence="4 5">CCFEE 5910</strain>
    </source>
</reference>
<dbReference type="Pfam" id="PF00080">
    <property type="entry name" value="Sod_Cu"/>
    <property type="match status" value="1"/>
</dbReference>
<protein>
    <submittedName>
        <fullName evidence="4">Cell surface superoxide dismutase [Cu-Zn] 4</fullName>
        <ecNumber evidence="4">1.15.1.1</ecNumber>
    </submittedName>
</protein>
<evidence type="ECO:0000256" key="1">
    <source>
        <dbReference type="SAM" id="MobiDB-lite"/>
    </source>
</evidence>
<proteinExistence type="predicted"/>
<dbReference type="Proteomes" id="UP001309876">
    <property type="component" value="Unassembled WGS sequence"/>
</dbReference>
<keyword evidence="5" id="KW-1185">Reference proteome</keyword>
<dbReference type="InterPro" id="IPR001424">
    <property type="entry name" value="SOD_Cu_Zn_dom"/>
</dbReference>
<feature type="chain" id="PRO_5042978599" evidence="2">
    <location>
        <begin position="18"/>
        <end position="274"/>
    </location>
</feature>
<sequence length="274" mass="28678">MFSTTLTIFTLCAGIFAQQPAPIITNNLPATGYYASLTSGPGSIKGDIVLEAATDGTGMNVKISWNGFDLADSTEYIYHIHQFKVPETGNCNSTGAHFDPYDVGEGPEDVCEVSRPETCQLGDLSGKHGAITFMNDTNPSRSLEYLEEYLSTDPNDTAFFGNLSIVVHKKDNKFRLNCGNFAPLADRAAGTGTSPTYPNTTSTDVVATMTVTRSGTGAADSTSTAVVPGSTTRTTGATSSGGSGIQQSSEAAVQKFGGHLMLLLIGLAGVVCFI</sequence>
<dbReference type="GO" id="GO:0004784">
    <property type="term" value="F:superoxide dismutase activity"/>
    <property type="evidence" value="ECO:0007669"/>
    <property type="project" value="UniProtKB-EC"/>
</dbReference>
<dbReference type="InterPro" id="IPR024134">
    <property type="entry name" value="SOD_Cu/Zn_/chaperone"/>
</dbReference>
<name>A0AAN7YJA1_9EURO</name>
<dbReference type="InterPro" id="IPR036423">
    <property type="entry name" value="SOD-like_Cu/Zn_dom_sf"/>
</dbReference>
<feature type="domain" description="Superoxide dismutase copper/zinc binding" evidence="3">
    <location>
        <begin position="45"/>
        <end position="175"/>
    </location>
</feature>
<organism evidence="4 5">
    <name type="scientific">Lithohypha guttulata</name>
    <dbReference type="NCBI Taxonomy" id="1690604"/>
    <lineage>
        <taxon>Eukaryota</taxon>
        <taxon>Fungi</taxon>
        <taxon>Dikarya</taxon>
        <taxon>Ascomycota</taxon>
        <taxon>Pezizomycotina</taxon>
        <taxon>Eurotiomycetes</taxon>
        <taxon>Chaetothyriomycetidae</taxon>
        <taxon>Chaetothyriales</taxon>
        <taxon>Trichomeriaceae</taxon>
        <taxon>Lithohypha</taxon>
    </lineage>
</organism>
<comment type="caution">
    <text evidence="4">The sequence shown here is derived from an EMBL/GenBank/DDBJ whole genome shotgun (WGS) entry which is preliminary data.</text>
</comment>
<gene>
    <name evidence="4" type="primary">SOD4</name>
    <name evidence="4" type="ORF">LTR05_000292</name>
</gene>
<feature type="region of interest" description="Disordered" evidence="1">
    <location>
        <begin position="216"/>
        <end position="245"/>
    </location>
</feature>
<dbReference type="GO" id="GO:0005507">
    <property type="term" value="F:copper ion binding"/>
    <property type="evidence" value="ECO:0007669"/>
    <property type="project" value="InterPro"/>
</dbReference>
<feature type="signal peptide" evidence="2">
    <location>
        <begin position="1"/>
        <end position="17"/>
    </location>
</feature>
<evidence type="ECO:0000259" key="3">
    <source>
        <dbReference type="Pfam" id="PF00080"/>
    </source>
</evidence>
<evidence type="ECO:0000256" key="2">
    <source>
        <dbReference type="SAM" id="SignalP"/>
    </source>
</evidence>